<dbReference type="InterPro" id="IPR036770">
    <property type="entry name" value="Ankyrin_rpt-contain_sf"/>
</dbReference>
<evidence type="ECO:0000313" key="4">
    <source>
        <dbReference type="EMBL" id="PQJ11106.1"/>
    </source>
</evidence>
<dbReference type="SMART" id="SM00248">
    <property type="entry name" value="ANK"/>
    <property type="match status" value="4"/>
</dbReference>
<name>A0A2S7SX53_9BACT</name>
<evidence type="ECO:0000256" key="3">
    <source>
        <dbReference type="PROSITE-ProRule" id="PRU00023"/>
    </source>
</evidence>
<gene>
    <name evidence="4" type="ORF">CJD36_014150</name>
</gene>
<dbReference type="EMBL" id="PPSL01000003">
    <property type="protein sequence ID" value="PQJ11106.1"/>
    <property type="molecule type" value="Genomic_DNA"/>
</dbReference>
<feature type="repeat" description="ANK" evidence="3">
    <location>
        <begin position="116"/>
        <end position="148"/>
    </location>
</feature>
<keyword evidence="1" id="KW-0677">Repeat</keyword>
<dbReference type="AlphaFoldDB" id="A0A2S7SX53"/>
<keyword evidence="5" id="KW-1185">Reference proteome</keyword>
<dbReference type="RefSeq" id="WP_105039834.1">
    <property type="nucleotide sequence ID" value="NZ_PPSL01000003.1"/>
</dbReference>
<dbReference type="SUPFAM" id="SSF48403">
    <property type="entry name" value="Ankyrin repeat"/>
    <property type="match status" value="1"/>
</dbReference>
<keyword evidence="2 3" id="KW-0040">ANK repeat</keyword>
<dbReference type="PRINTS" id="PR01415">
    <property type="entry name" value="ANKYRIN"/>
</dbReference>
<sequence>MGLLDILKGSKQKTLDKELIDAITAKDTAAAIGALEKGADCNAKAEGSAEKLTVLIMSSANGCKEVVQLLVTAGAKVDQPDSAGMTALMWASKHGNSDIIEILLRKGADVDRKSETGYTPLLYATEHGQLGTIRILLARGAVVECKDKQNTTPIMIAAQHGFTEIAALLLQHGADKNYKGLHGKSAMDFARTSTRTDVLDMFLTRN</sequence>
<dbReference type="Gene3D" id="1.25.40.20">
    <property type="entry name" value="Ankyrin repeat-containing domain"/>
    <property type="match status" value="2"/>
</dbReference>
<evidence type="ECO:0000313" key="5">
    <source>
        <dbReference type="Proteomes" id="UP000239872"/>
    </source>
</evidence>
<dbReference type="OrthoDB" id="407974at2"/>
<feature type="repeat" description="ANK" evidence="3">
    <location>
        <begin position="149"/>
        <end position="181"/>
    </location>
</feature>
<protein>
    <submittedName>
        <fullName evidence="4">Uncharacterized protein</fullName>
    </submittedName>
</protein>
<proteinExistence type="predicted"/>
<feature type="repeat" description="ANK" evidence="3">
    <location>
        <begin position="83"/>
        <end position="115"/>
    </location>
</feature>
<evidence type="ECO:0000256" key="2">
    <source>
        <dbReference type="ARBA" id="ARBA00023043"/>
    </source>
</evidence>
<feature type="repeat" description="ANK" evidence="3">
    <location>
        <begin position="50"/>
        <end position="82"/>
    </location>
</feature>
<comment type="caution">
    <text evidence="4">The sequence shown here is derived from an EMBL/GenBank/DDBJ whole genome shotgun (WGS) entry which is preliminary data.</text>
</comment>
<dbReference type="Pfam" id="PF12796">
    <property type="entry name" value="Ank_2"/>
    <property type="match status" value="2"/>
</dbReference>
<dbReference type="InterPro" id="IPR002110">
    <property type="entry name" value="Ankyrin_rpt"/>
</dbReference>
<accession>A0A2S7SX53</accession>
<organism evidence="4 5">
    <name type="scientific">Flavipsychrobacter stenotrophus</name>
    <dbReference type="NCBI Taxonomy" id="2077091"/>
    <lineage>
        <taxon>Bacteria</taxon>
        <taxon>Pseudomonadati</taxon>
        <taxon>Bacteroidota</taxon>
        <taxon>Chitinophagia</taxon>
        <taxon>Chitinophagales</taxon>
        <taxon>Chitinophagaceae</taxon>
        <taxon>Flavipsychrobacter</taxon>
    </lineage>
</organism>
<dbReference type="PANTHER" id="PTHR24171">
    <property type="entry name" value="ANKYRIN REPEAT DOMAIN-CONTAINING PROTEIN 39-RELATED"/>
    <property type="match status" value="1"/>
</dbReference>
<dbReference type="PROSITE" id="PS50088">
    <property type="entry name" value="ANK_REPEAT"/>
    <property type="match status" value="4"/>
</dbReference>
<dbReference type="Proteomes" id="UP000239872">
    <property type="component" value="Unassembled WGS sequence"/>
</dbReference>
<reference evidence="4 5" key="1">
    <citation type="submission" date="2018-01" db="EMBL/GenBank/DDBJ databases">
        <title>A novel member of the phylum Bacteroidetes isolated from glacier ice.</title>
        <authorList>
            <person name="Liu Q."/>
            <person name="Xin Y.-H."/>
        </authorList>
    </citation>
    <scope>NUCLEOTIDE SEQUENCE [LARGE SCALE GENOMIC DNA]</scope>
    <source>
        <strain evidence="4 5">RB1R16</strain>
    </source>
</reference>
<evidence type="ECO:0000256" key="1">
    <source>
        <dbReference type="ARBA" id="ARBA00022737"/>
    </source>
</evidence>
<dbReference type="PROSITE" id="PS50297">
    <property type="entry name" value="ANK_REP_REGION"/>
    <property type="match status" value="3"/>
</dbReference>